<dbReference type="PROSITE" id="PS50005">
    <property type="entry name" value="TPR"/>
    <property type="match status" value="1"/>
</dbReference>
<dbReference type="Proteomes" id="UP001597186">
    <property type="component" value="Unassembled WGS sequence"/>
</dbReference>
<name>A0ABW4ELN9_9RHOB</name>
<reference evidence="3" key="1">
    <citation type="journal article" date="2019" name="Int. J. Syst. Evol. Microbiol.">
        <title>The Global Catalogue of Microorganisms (GCM) 10K type strain sequencing project: providing services to taxonomists for standard genome sequencing and annotation.</title>
        <authorList>
            <consortium name="The Broad Institute Genomics Platform"/>
            <consortium name="The Broad Institute Genome Sequencing Center for Infectious Disease"/>
            <person name="Wu L."/>
            <person name="Ma J."/>
        </authorList>
    </citation>
    <scope>NUCLEOTIDE SEQUENCE [LARGE SCALE GENOMIC DNA]</scope>
    <source>
        <strain evidence="3">CGMCC 1.12477</strain>
    </source>
</reference>
<evidence type="ECO:0000256" key="1">
    <source>
        <dbReference type="PROSITE-ProRule" id="PRU00339"/>
    </source>
</evidence>
<sequence>MDIFETYRSAAKALDFDALYTIACDLLAAHELVLPHPTRPKVTTHARASARARLGNVVYFADASGGNRWALVQAMNFIDGYVTEDGPVVLFDDKCANIVQHVAENIRSGKDEAYWTRNDRFGGISVGQTRPYHYFYDQAIHLAPLRARLLAEQSIRSIATALGTYLDPAQISAWDSRAPEPGCYYLMPNVIGGTWWRSRDSASFFEAAARMENMIRANIPEADIHYPDGSLVVWFGVTAQKRSWLEQIQGYAEIANSLARHHPSVVVLLDGLTATDGRHDNYRDDLMVVEAITRRLDAHILPVTLVGRDYAAKIAHCKKAAAFIANAGSGSIVPLRFCAKPGVLHSNTAIQSFRDDSYDFPVHFVEPEFVREVPHPENPRGDWISYQIPWQYVHNLFADILRELGFANPEHRQVPDLAKLPISDFELFGQLSGQVKPNHSSAHILRLVGGMFAKTGDPATAAALYEKALLLDPTDAGVQQFIRQRRLLEK</sequence>
<keyword evidence="1" id="KW-0802">TPR repeat</keyword>
<accession>A0ABW4ELN9</accession>
<evidence type="ECO:0000313" key="2">
    <source>
        <dbReference type="EMBL" id="MFD1510679.1"/>
    </source>
</evidence>
<comment type="caution">
    <text evidence="2">The sequence shown here is derived from an EMBL/GenBank/DDBJ whole genome shotgun (WGS) entry which is preliminary data.</text>
</comment>
<dbReference type="InterPro" id="IPR019734">
    <property type="entry name" value="TPR_rpt"/>
</dbReference>
<protein>
    <recommendedName>
        <fullName evidence="4">Tetratricopeptide repeat-containing protein</fullName>
    </recommendedName>
</protein>
<organism evidence="2 3">
    <name type="scientific">Lacimonas salitolerans</name>
    <dbReference type="NCBI Taxonomy" id="1323750"/>
    <lineage>
        <taxon>Bacteria</taxon>
        <taxon>Pseudomonadati</taxon>
        <taxon>Pseudomonadota</taxon>
        <taxon>Alphaproteobacteria</taxon>
        <taxon>Rhodobacterales</taxon>
        <taxon>Paracoccaceae</taxon>
        <taxon>Lacimonas</taxon>
    </lineage>
</organism>
<evidence type="ECO:0000313" key="3">
    <source>
        <dbReference type="Proteomes" id="UP001597186"/>
    </source>
</evidence>
<gene>
    <name evidence="2" type="ORF">ACFTOW_14925</name>
</gene>
<feature type="repeat" description="TPR" evidence="1">
    <location>
        <begin position="442"/>
        <end position="475"/>
    </location>
</feature>
<evidence type="ECO:0008006" key="4">
    <source>
        <dbReference type="Google" id="ProtNLM"/>
    </source>
</evidence>
<proteinExistence type="predicted"/>
<dbReference type="EMBL" id="JBHUDD010000138">
    <property type="protein sequence ID" value="MFD1510679.1"/>
    <property type="molecule type" value="Genomic_DNA"/>
</dbReference>
<keyword evidence="3" id="KW-1185">Reference proteome</keyword>